<feature type="region of interest" description="Disordered" evidence="1">
    <location>
        <begin position="48"/>
        <end position="513"/>
    </location>
</feature>
<feature type="compositionally biased region" description="Basic and acidic residues" evidence="1">
    <location>
        <begin position="428"/>
        <end position="462"/>
    </location>
</feature>
<feature type="compositionally biased region" description="Basic and acidic residues" evidence="1">
    <location>
        <begin position="79"/>
        <end position="139"/>
    </location>
</feature>
<feature type="compositionally biased region" description="Basic and acidic residues" evidence="1">
    <location>
        <begin position="332"/>
        <end position="368"/>
    </location>
</feature>
<comment type="caution">
    <text evidence="2">The sequence shown here is derived from an EMBL/GenBank/DDBJ whole genome shotgun (WGS) entry which is preliminary data.</text>
</comment>
<feature type="compositionally biased region" description="Acidic residues" evidence="1">
    <location>
        <begin position="262"/>
        <end position="286"/>
    </location>
</feature>
<evidence type="ECO:0000313" key="2">
    <source>
        <dbReference type="EMBL" id="CAD6194219.1"/>
    </source>
</evidence>
<evidence type="ECO:0000256" key="1">
    <source>
        <dbReference type="SAM" id="MobiDB-lite"/>
    </source>
</evidence>
<dbReference type="AlphaFoldDB" id="A0A8S1HEI8"/>
<accession>A0A8S1HEI8</accession>
<feature type="compositionally biased region" description="Pro residues" evidence="1">
    <location>
        <begin position="481"/>
        <end position="493"/>
    </location>
</feature>
<gene>
    <name evidence="2" type="ORF">CAUJ_LOCUS10138</name>
</gene>
<evidence type="ECO:0000313" key="3">
    <source>
        <dbReference type="Proteomes" id="UP000835052"/>
    </source>
</evidence>
<protein>
    <submittedName>
        <fullName evidence="2">Uncharacterized protein</fullName>
    </submittedName>
</protein>
<feature type="compositionally biased region" description="Basic residues" evidence="1">
    <location>
        <begin position="162"/>
        <end position="176"/>
    </location>
</feature>
<feature type="compositionally biased region" description="Acidic residues" evidence="1">
    <location>
        <begin position="200"/>
        <end position="210"/>
    </location>
</feature>
<feature type="compositionally biased region" description="Basic and acidic residues" evidence="1">
    <location>
        <begin position="151"/>
        <end position="161"/>
    </location>
</feature>
<sequence>MSSAGVSKEPIFSDDAFLRELEETDYTEDLEDEKIEFDELECVDEVDAEAEDCRRIRPSSDRRNGSGTSSSRRQRETKRRAPGDLHTRESYQDRPSGRREGPRESGLRRDERNGRERDRHMRTSEREDSSTQRRVDSRIRASYIAPPSTKVRREMPRERPPPRRVIRSQPTRRHRERLPASESRGGGGGGVIDFDHLEEIDCCDENEDLAPSEASSATLDNEHPSGASWSDADEAEELPYEATAVVPGPTSSPKKLEKAVESDDDDVELDYEDDEEDYPDLGEELDLEKMRRAAEASTRIAQSSIPRPKIQEDTITATAISDDDGASSEDGEDRHRLASERRAPLDPPRRPAEARQQRSRDDHVDPRRRPPPPQQHRRREERHHDNRSIARPIKDSYRREKELQWRRKEDRRRRRSPIVASYLPRENGGMEKRREPLPRRRTSNEDHHHQHHEDRYRRREPLLETPFLDSPPSIPWKTRKPPSPPPPTSPPTAPNTESSLVVTVNNSPKKVMERRPIGSTDEIPASFIQSALHATKKPRPMNVIGGPVIKKFASSDRPPPARITGPVVKRPMPSLLKKRRAQEKMNRLHVSSAPTQQVVSVSIPTSMIRKKLRRKKPVRVLVGESVNSNFVPVGPNARIRPAQIQNTINSRLSFASHY</sequence>
<organism evidence="2 3">
    <name type="scientific">Caenorhabditis auriculariae</name>
    <dbReference type="NCBI Taxonomy" id="2777116"/>
    <lineage>
        <taxon>Eukaryota</taxon>
        <taxon>Metazoa</taxon>
        <taxon>Ecdysozoa</taxon>
        <taxon>Nematoda</taxon>
        <taxon>Chromadorea</taxon>
        <taxon>Rhabditida</taxon>
        <taxon>Rhabditina</taxon>
        <taxon>Rhabditomorpha</taxon>
        <taxon>Rhabditoidea</taxon>
        <taxon>Rhabditidae</taxon>
        <taxon>Peloderinae</taxon>
        <taxon>Caenorhabditis</taxon>
    </lineage>
</organism>
<feature type="compositionally biased region" description="Basic and acidic residues" evidence="1">
    <location>
        <begin position="51"/>
        <end position="64"/>
    </location>
</feature>
<keyword evidence="3" id="KW-1185">Reference proteome</keyword>
<dbReference type="EMBL" id="CAJGYM010000042">
    <property type="protein sequence ID" value="CAD6194219.1"/>
    <property type="molecule type" value="Genomic_DNA"/>
</dbReference>
<proteinExistence type="predicted"/>
<name>A0A8S1HEI8_9PELO</name>
<dbReference type="Proteomes" id="UP000835052">
    <property type="component" value="Unassembled WGS sequence"/>
</dbReference>
<feature type="compositionally biased region" description="Basic and acidic residues" evidence="1">
    <location>
        <begin position="382"/>
        <end position="408"/>
    </location>
</feature>
<reference evidence="2" key="1">
    <citation type="submission" date="2020-10" db="EMBL/GenBank/DDBJ databases">
        <authorList>
            <person name="Kikuchi T."/>
        </authorList>
    </citation>
    <scope>NUCLEOTIDE SEQUENCE</scope>
    <source>
        <strain evidence="2">NKZ352</strain>
    </source>
</reference>
<feature type="compositionally biased region" description="Acidic residues" evidence="1">
    <location>
        <begin position="321"/>
        <end position="331"/>
    </location>
</feature>